<keyword evidence="5" id="KW-0408">Iron</keyword>
<keyword evidence="4" id="KW-0560">Oxidoreductase</keyword>
<name>A0A7S2N5S6_9EUKA</name>
<dbReference type="InterPro" id="IPR019794">
    <property type="entry name" value="Peroxidases_AS"/>
</dbReference>
<evidence type="ECO:0000256" key="3">
    <source>
        <dbReference type="ARBA" id="ARBA00022723"/>
    </source>
</evidence>
<evidence type="ECO:0000256" key="5">
    <source>
        <dbReference type="ARBA" id="ARBA00023004"/>
    </source>
</evidence>
<keyword evidence="3" id="KW-0479">Metal-binding</keyword>
<evidence type="ECO:0000259" key="7">
    <source>
        <dbReference type="PROSITE" id="PS50873"/>
    </source>
</evidence>
<comment type="similarity">
    <text evidence="6">Belongs to the peroxidase family.</text>
</comment>
<reference evidence="8" key="1">
    <citation type="submission" date="2021-01" db="EMBL/GenBank/DDBJ databases">
        <authorList>
            <person name="Corre E."/>
            <person name="Pelletier E."/>
            <person name="Niang G."/>
            <person name="Scheremetjew M."/>
            <person name="Finn R."/>
            <person name="Kale V."/>
            <person name="Holt S."/>
            <person name="Cochrane G."/>
            <person name="Meng A."/>
            <person name="Brown T."/>
            <person name="Cohen L."/>
        </authorList>
    </citation>
    <scope>NUCLEOTIDE SEQUENCE</scope>
    <source>
        <strain evidence="8">UTEX LB 985</strain>
    </source>
</reference>
<dbReference type="GO" id="GO:0034599">
    <property type="term" value="P:cellular response to oxidative stress"/>
    <property type="evidence" value="ECO:0007669"/>
    <property type="project" value="InterPro"/>
</dbReference>
<dbReference type="InterPro" id="IPR010255">
    <property type="entry name" value="Haem_peroxidase_sf"/>
</dbReference>
<proteinExistence type="inferred from homology"/>
<dbReference type="GO" id="GO:0020037">
    <property type="term" value="F:heme binding"/>
    <property type="evidence" value="ECO:0007669"/>
    <property type="project" value="InterPro"/>
</dbReference>
<dbReference type="Gene3D" id="1.10.520.10">
    <property type="match status" value="2"/>
</dbReference>
<keyword evidence="1" id="KW-0575">Peroxidase</keyword>
<feature type="domain" description="Plant heme peroxidase family profile" evidence="7">
    <location>
        <begin position="34"/>
        <end position="210"/>
    </location>
</feature>
<dbReference type="PRINTS" id="PR00459">
    <property type="entry name" value="ASPEROXIDASE"/>
</dbReference>
<dbReference type="SUPFAM" id="SSF48113">
    <property type="entry name" value="Heme-dependent peroxidases"/>
    <property type="match status" value="2"/>
</dbReference>
<dbReference type="InterPro" id="IPR044831">
    <property type="entry name" value="Ccp1-like"/>
</dbReference>
<dbReference type="PROSITE" id="PS00436">
    <property type="entry name" value="PEROXIDASE_2"/>
    <property type="match status" value="1"/>
</dbReference>
<keyword evidence="2" id="KW-0349">Heme</keyword>
<dbReference type="GO" id="GO:0000302">
    <property type="term" value="P:response to reactive oxygen species"/>
    <property type="evidence" value="ECO:0007669"/>
    <property type="project" value="TreeGrafter"/>
</dbReference>
<evidence type="ECO:0000313" key="8">
    <source>
        <dbReference type="EMBL" id="CAD9521990.1"/>
    </source>
</evidence>
<dbReference type="PANTHER" id="PTHR31356">
    <property type="entry name" value="THYLAKOID LUMENAL 29 KDA PROTEIN, CHLOROPLASTIC-RELATED"/>
    <property type="match status" value="1"/>
</dbReference>
<evidence type="ECO:0000256" key="4">
    <source>
        <dbReference type="ARBA" id="ARBA00023002"/>
    </source>
</evidence>
<dbReference type="GO" id="GO:0046872">
    <property type="term" value="F:metal ion binding"/>
    <property type="evidence" value="ECO:0007669"/>
    <property type="project" value="UniProtKB-KW"/>
</dbReference>
<dbReference type="AlphaFoldDB" id="A0A7S2N5S6"/>
<organism evidence="8">
    <name type="scientific">Haptolina brevifila</name>
    <dbReference type="NCBI Taxonomy" id="156173"/>
    <lineage>
        <taxon>Eukaryota</taxon>
        <taxon>Haptista</taxon>
        <taxon>Haptophyta</taxon>
        <taxon>Prymnesiophyceae</taxon>
        <taxon>Prymnesiales</taxon>
        <taxon>Prymnesiaceae</taxon>
        <taxon>Haptolina</taxon>
    </lineage>
</organism>
<dbReference type="InterPro" id="IPR002207">
    <property type="entry name" value="Peroxidase_I"/>
</dbReference>
<evidence type="ECO:0000256" key="6">
    <source>
        <dbReference type="RuleBase" id="RU004241"/>
    </source>
</evidence>
<dbReference type="PRINTS" id="PR00458">
    <property type="entry name" value="PEROXIDASE"/>
</dbReference>
<dbReference type="GO" id="GO:0004601">
    <property type="term" value="F:peroxidase activity"/>
    <property type="evidence" value="ECO:0007669"/>
    <property type="project" value="UniProtKB-KW"/>
</dbReference>
<dbReference type="GO" id="GO:0042744">
    <property type="term" value="P:hydrogen peroxide catabolic process"/>
    <property type="evidence" value="ECO:0007669"/>
    <property type="project" value="TreeGrafter"/>
</dbReference>
<dbReference type="PROSITE" id="PS50873">
    <property type="entry name" value="PEROXIDASE_4"/>
    <property type="match status" value="1"/>
</dbReference>
<dbReference type="Gene3D" id="1.10.420.10">
    <property type="entry name" value="Peroxidase, domain 2"/>
    <property type="match status" value="2"/>
</dbReference>
<evidence type="ECO:0000256" key="2">
    <source>
        <dbReference type="ARBA" id="ARBA00022617"/>
    </source>
</evidence>
<dbReference type="PANTHER" id="PTHR31356:SF36">
    <property type="entry name" value="L-ASCORBATE PEROXIDASE 3"/>
    <property type="match status" value="1"/>
</dbReference>
<sequence length="496" mass="54314">MSNSPDPLGVIARLLQKESAAKGVVDYDQVRDEIKMLLDNPLWDDGSLGPKFVRLAWHSSGTWDPVTQTGGSNGAGMRFESEASDPENNGLMEGRAFLEPIKKRFPGISYSDLWVLASYVFIEHSGGPAIEFRPGRVDHADENAPTMPPIGRLPGAEKYIIKGQVDEQGRAAGWEKLVMHIRDEVFGRMGFTDREAVALITGGHVYGRCHPQHSGYAGAWVEEPTKWSNEYAADMVGDEWRLVTKDDTWLEAIGAKELIPAGDRQQYVNRKKPDEIEAPDATQFAPGKYKVCSGYVNVRKEPNVTSDIIGQPKRDECLNLVAIKLFGTAVRGRLDTSGWVSIIATGGKVLFEREGDLELQPGIYRTAGDCDLHSSAGGDKASKLPAGDHTLASVTLAADGKSIWGEVVGGGGWLAVMSEENGVVADRILEGFNDKESGEKFEDTPAPNQMMLVSDMVLAWDPEYRKVIEEYAESEDALSRDFASAYKKLTELGCPF</sequence>
<dbReference type="InterPro" id="IPR002016">
    <property type="entry name" value="Haem_peroxidase"/>
</dbReference>
<dbReference type="EMBL" id="HBGU01063829">
    <property type="protein sequence ID" value="CAD9521990.1"/>
    <property type="molecule type" value="Transcribed_RNA"/>
</dbReference>
<protein>
    <recommendedName>
        <fullName evidence="7">Plant heme peroxidase family profile domain-containing protein</fullName>
    </recommendedName>
</protein>
<accession>A0A7S2N5S6</accession>
<evidence type="ECO:0000256" key="1">
    <source>
        <dbReference type="ARBA" id="ARBA00022559"/>
    </source>
</evidence>
<gene>
    <name evidence="8" type="ORF">CBRE1094_LOCUS34774</name>
</gene>
<dbReference type="Pfam" id="PF00141">
    <property type="entry name" value="peroxidase"/>
    <property type="match status" value="1"/>
</dbReference>